<gene>
    <name evidence="2" type="ORF">BDP27DRAFT_1329331</name>
</gene>
<dbReference type="EMBL" id="JADNRY010000077">
    <property type="protein sequence ID" value="KAF9067134.1"/>
    <property type="molecule type" value="Genomic_DNA"/>
</dbReference>
<keyword evidence="1" id="KW-1133">Transmembrane helix</keyword>
<feature type="transmembrane region" description="Helical" evidence="1">
    <location>
        <begin position="6"/>
        <end position="24"/>
    </location>
</feature>
<keyword evidence="1" id="KW-0812">Transmembrane</keyword>
<reference evidence="2" key="1">
    <citation type="submission" date="2020-11" db="EMBL/GenBank/DDBJ databases">
        <authorList>
            <consortium name="DOE Joint Genome Institute"/>
            <person name="Ahrendt S."/>
            <person name="Riley R."/>
            <person name="Andreopoulos W."/>
            <person name="Labutti K."/>
            <person name="Pangilinan J."/>
            <person name="Ruiz-Duenas F.J."/>
            <person name="Barrasa J.M."/>
            <person name="Sanchez-Garcia M."/>
            <person name="Camarero S."/>
            <person name="Miyauchi S."/>
            <person name="Serrano A."/>
            <person name="Linde D."/>
            <person name="Babiker R."/>
            <person name="Drula E."/>
            <person name="Ayuso-Fernandez I."/>
            <person name="Pacheco R."/>
            <person name="Padilla G."/>
            <person name="Ferreira P."/>
            <person name="Barriuso J."/>
            <person name="Kellner H."/>
            <person name="Castanera R."/>
            <person name="Alfaro M."/>
            <person name="Ramirez L."/>
            <person name="Pisabarro A.G."/>
            <person name="Kuo A."/>
            <person name="Tritt A."/>
            <person name="Lipzen A."/>
            <person name="He G."/>
            <person name="Yan M."/>
            <person name="Ng V."/>
            <person name="Cullen D."/>
            <person name="Martin F."/>
            <person name="Rosso M.-N."/>
            <person name="Henrissat B."/>
            <person name="Hibbett D."/>
            <person name="Martinez A.T."/>
            <person name="Grigoriev I.V."/>
        </authorList>
    </citation>
    <scope>NUCLEOTIDE SEQUENCE</scope>
    <source>
        <strain evidence="2">AH 40177</strain>
    </source>
</reference>
<feature type="transmembrane region" description="Helical" evidence="1">
    <location>
        <begin position="36"/>
        <end position="60"/>
    </location>
</feature>
<organism evidence="2 3">
    <name type="scientific">Rhodocollybia butyracea</name>
    <dbReference type="NCBI Taxonomy" id="206335"/>
    <lineage>
        <taxon>Eukaryota</taxon>
        <taxon>Fungi</taxon>
        <taxon>Dikarya</taxon>
        <taxon>Basidiomycota</taxon>
        <taxon>Agaricomycotina</taxon>
        <taxon>Agaricomycetes</taxon>
        <taxon>Agaricomycetidae</taxon>
        <taxon>Agaricales</taxon>
        <taxon>Marasmiineae</taxon>
        <taxon>Omphalotaceae</taxon>
        <taxon>Rhodocollybia</taxon>
    </lineage>
</organism>
<protein>
    <submittedName>
        <fullName evidence="2">Uncharacterized protein</fullName>
    </submittedName>
</protein>
<keyword evidence="3" id="KW-1185">Reference proteome</keyword>
<sequence>MVLVILVRVISLIFGLAAIGVSHYPVIQFLTPLDGLFLWTEIITFGLQALLICVVATHWFD</sequence>
<evidence type="ECO:0000256" key="1">
    <source>
        <dbReference type="SAM" id="Phobius"/>
    </source>
</evidence>
<name>A0A9P5PPQ3_9AGAR</name>
<feature type="non-terminal residue" evidence="2">
    <location>
        <position position="61"/>
    </location>
</feature>
<comment type="caution">
    <text evidence="2">The sequence shown here is derived from an EMBL/GenBank/DDBJ whole genome shotgun (WGS) entry which is preliminary data.</text>
</comment>
<proteinExistence type="predicted"/>
<evidence type="ECO:0000313" key="3">
    <source>
        <dbReference type="Proteomes" id="UP000772434"/>
    </source>
</evidence>
<dbReference type="AlphaFoldDB" id="A0A9P5PPQ3"/>
<dbReference type="Proteomes" id="UP000772434">
    <property type="component" value="Unassembled WGS sequence"/>
</dbReference>
<evidence type="ECO:0000313" key="2">
    <source>
        <dbReference type="EMBL" id="KAF9067134.1"/>
    </source>
</evidence>
<accession>A0A9P5PPQ3</accession>
<keyword evidence="1" id="KW-0472">Membrane</keyword>